<reference evidence="1" key="1">
    <citation type="submission" date="2018-02" db="EMBL/GenBank/DDBJ databases">
        <title>Rhizophora mucronata_Transcriptome.</title>
        <authorList>
            <person name="Meera S.P."/>
            <person name="Sreeshan A."/>
            <person name="Augustine A."/>
        </authorList>
    </citation>
    <scope>NUCLEOTIDE SEQUENCE</scope>
    <source>
        <tissue evidence="1">Leaf</tissue>
    </source>
</reference>
<accession>A0A2P2QXE1</accession>
<evidence type="ECO:0000313" key="1">
    <source>
        <dbReference type="EMBL" id="MBX71666.1"/>
    </source>
</evidence>
<protein>
    <submittedName>
        <fullName evidence="1">Uncharacterized protein</fullName>
    </submittedName>
</protein>
<dbReference type="AlphaFoldDB" id="A0A2P2QXE1"/>
<organism evidence="1">
    <name type="scientific">Rhizophora mucronata</name>
    <name type="common">Asiatic mangrove</name>
    <dbReference type="NCBI Taxonomy" id="61149"/>
    <lineage>
        <taxon>Eukaryota</taxon>
        <taxon>Viridiplantae</taxon>
        <taxon>Streptophyta</taxon>
        <taxon>Embryophyta</taxon>
        <taxon>Tracheophyta</taxon>
        <taxon>Spermatophyta</taxon>
        <taxon>Magnoliopsida</taxon>
        <taxon>eudicotyledons</taxon>
        <taxon>Gunneridae</taxon>
        <taxon>Pentapetalae</taxon>
        <taxon>rosids</taxon>
        <taxon>fabids</taxon>
        <taxon>Malpighiales</taxon>
        <taxon>Rhizophoraceae</taxon>
        <taxon>Rhizophora</taxon>
    </lineage>
</organism>
<sequence>MVVRWYIYSQTHVHESISHLY</sequence>
<dbReference type="EMBL" id="GGEC01091182">
    <property type="protein sequence ID" value="MBX71666.1"/>
    <property type="molecule type" value="Transcribed_RNA"/>
</dbReference>
<proteinExistence type="predicted"/>
<name>A0A2P2QXE1_RHIMU</name>